<dbReference type="RefSeq" id="WP_201364688.1">
    <property type="nucleotide sequence ID" value="NZ_BNJJ01000015.1"/>
</dbReference>
<organism evidence="2 3">
    <name type="scientific">Dictyobacter formicarum</name>
    <dbReference type="NCBI Taxonomy" id="2778368"/>
    <lineage>
        <taxon>Bacteria</taxon>
        <taxon>Bacillati</taxon>
        <taxon>Chloroflexota</taxon>
        <taxon>Ktedonobacteria</taxon>
        <taxon>Ktedonobacterales</taxon>
        <taxon>Dictyobacteraceae</taxon>
        <taxon>Dictyobacter</taxon>
    </lineage>
</organism>
<protein>
    <submittedName>
        <fullName evidence="2">Alpha/beta hydrolase</fullName>
    </submittedName>
</protein>
<dbReference type="SUPFAM" id="SSF53474">
    <property type="entry name" value="alpha/beta-Hydrolases"/>
    <property type="match status" value="1"/>
</dbReference>
<dbReference type="Gene3D" id="3.40.50.1820">
    <property type="entry name" value="alpha/beta hydrolase"/>
    <property type="match status" value="1"/>
</dbReference>
<dbReference type="Proteomes" id="UP000635565">
    <property type="component" value="Unassembled WGS sequence"/>
</dbReference>
<dbReference type="Pfam" id="PF12697">
    <property type="entry name" value="Abhydrolase_6"/>
    <property type="match status" value="1"/>
</dbReference>
<dbReference type="InterPro" id="IPR029058">
    <property type="entry name" value="AB_hydrolase_fold"/>
</dbReference>
<evidence type="ECO:0000313" key="3">
    <source>
        <dbReference type="Proteomes" id="UP000635565"/>
    </source>
</evidence>
<evidence type="ECO:0000259" key="1">
    <source>
        <dbReference type="Pfam" id="PF12697"/>
    </source>
</evidence>
<accession>A0ABQ3VLL6</accession>
<evidence type="ECO:0000313" key="2">
    <source>
        <dbReference type="EMBL" id="GHO87107.1"/>
    </source>
</evidence>
<dbReference type="PANTHER" id="PTHR43433:SF5">
    <property type="entry name" value="AB HYDROLASE-1 DOMAIN-CONTAINING PROTEIN"/>
    <property type="match status" value="1"/>
</dbReference>
<reference evidence="2 3" key="1">
    <citation type="journal article" date="2021" name="Int. J. Syst. Evol. Microbiol.">
        <title>Reticulibacter mediterranei gen. nov., sp. nov., within the new family Reticulibacteraceae fam. nov., and Ktedonospora formicarum gen. nov., sp. nov., Ktedonobacter robiniae sp. nov., Dictyobacter formicarum sp. nov. and Dictyobacter arantiisoli sp. nov., belonging to the class Ktedonobacteria.</title>
        <authorList>
            <person name="Yabe S."/>
            <person name="Zheng Y."/>
            <person name="Wang C.M."/>
            <person name="Sakai Y."/>
            <person name="Abe K."/>
            <person name="Yokota A."/>
            <person name="Donadio S."/>
            <person name="Cavaletti L."/>
            <person name="Monciardini P."/>
        </authorList>
    </citation>
    <scope>NUCLEOTIDE SEQUENCE [LARGE SCALE GENOMIC DNA]</scope>
    <source>
        <strain evidence="2 3">SOSP1-9</strain>
    </source>
</reference>
<keyword evidence="2" id="KW-0378">Hydrolase</keyword>
<dbReference type="GO" id="GO:0016787">
    <property type="term" value="F:hydrolase activity"/>
    <property type="evidence" value="ECO:0007669"/>
    <property type="project" value="UniProtKB-KW"/>
</dbReference>
<keyword evidence="3" id="KW-1185">Reference proteome</keyword>
<comment type="caution">
    <text evidence="2">The sequence shown here is derived from an EMBL/GenBank/DDBJ whole genome shotgun (WGS) entry which is preliminary data.</text>
</comment>
<proteinExistence type="predicted"/>
<dbReference type="PANTHER" id="PTHR43433">
    <property type="entry name" value="HYDROLASE, ALPHA/BETA FOLD FAMILY PROTEIN"/>
    <property type="match status" value="1"/>
</dbReference>
<gene>
    <name evidence="2" type="ORF">KSZ_51130</name>
</gene>
<dbReference type="InterPro" id="IPR000073">
    <property type="entry name" value="AB_hydrolase_1"/>
</dbReference>
<name>A0ABQ3VLL6_9CHLR</name>
<sequence>MNTVTSKDGTKIAYDKEGEGPTVLLVDGALCTRSTGSKPELVKLLAAHFTVYSYDRRGRGDSEDTKPYAVEREIEDTEALIDAAGGAAYLYGHSSGAALAMETAIRLGKKVKKLAMYEAPYNDDSQAQRAWREYLKHLTELLAADRRGDAVALFMKLVETPTEQIEGMRHALIWPLLEAIAPTLAYDHAAILGEDASVPTQWAARVTIPVLVMSGGASYPFMHDTARALSQAMPHAELRVLEGQSHNVDPDVLVPALVEFFSL</sequence>
<feature type="domain" description="AB hydrolase-1" evidence="1">
    <location>
        <begin position="40"/>
        <end position="251"/>
    </location>
</feature>
<dbReference type="EMBL" id="BNJJ01000015">
    <property type="protein sequence ID" value="GHO87107.1"/>
    <property type="molecule type" value="Genomic_DNA"/>
</dbReference>
<dbReference type="InterPro" id="IPR050471">
    <property type="entry name" value="AB_hydrolase"/>
</dbReference>